<name>A0A2R4AKD8_CITFR</name>
<protein>
    <submittedName>
        <fullName evidence="1">Uncharacterized protein</fullName>
    </submittedName>
</protein>
<sequence length="39" mass="4508">MIWQKLMFLAFPLFVTFLENTMANAAETSITSLRLQDQS</sequence>
<geneLocation type="plasmid" evidence="1">
    <name>pTEM-2262</name>
</geneLocation>
<accession>A0A2R4AKD8</accession>
<keyword evidence="1" id="KW-0614">Plasmid</keyword>
<dbReference type="EMBL" id="MG387191">
    <property type="protein sequence ID" value="AVR65215.1"/>
    <property type="molecule type" value="Genomic_DNA"/>
</dbReference>
<organism evidence="1">
    <name type="scientific">Citrobacter freundii</name>
    <dbReference type="NCBI Taxonomy" id="546"/>
    <lineage>
        <taxon>Bacteria</taxon>
        <taxon>Pseudomonadati</taxon>
        <taxon>Pseudomonadota</taxon>
        <taxon>Gammaproteobacteria</taxon>
        <taxon>Enterobacterales</taxon>
        <taxon>Enterobacteriaceae</taxon>
        <taxon>Citrobacter</taxon>
        <taxon>Citrobacter freundii complex</taxon>
    </lineage>
</organism>
<dbReference type="AlphaFoldDB" id="A0A2R4AKD8"/>
<evidence type="ECO:0000313" key="1">
    <source>
        <dbReference type="EMBL" id="AVR65215.1"/>
    </source>
</evidence>
<proteinExistence type="predicted"/>
<reference evidence="1" key="1">
    <citation type="submission" date="2018-10" db="EMBL/GenBank/DDBJ databases">
        <title>Complete Sequence of plasmid pTEM-2262.</title>
        <authorList>
            <person name="Li M."/>
            <person name="Li F."/>
            <person name="Pei G."/>
            <person name="Tong Y."/>
        </authorList>
    </citation>
    <scope>NUCLEOTIDE SEQUENCE</scope>
    <source>
        <strain evidence="1">2262</strain>
        <plasmid evidence="1">pTEM-2262</plasmid>
    </source>
</reference>